<dbReference type="GO" id="GO:0023051">
    <property type="term" value="P:regulation of signaling"/>
    <property type="evidence" value="ECO:0007669"/>
    <property type="project" value="UniProtKB-ARBA"/>
</dbReference>
<dbReference type="AlphaFoldDB" id="A0A9N9NFF5"/>
<comment type="catalytic activity">
    <reaction evidence="4">
        <text>methylglyoxal + H2O = (R)-lactate + H(+)</text>
        <dbReference type="Rhea" id="RHEA:27754"/>
        <dbReference type="ChEBI" id="CHEBI:15377"/>
        <dbReference type="ChEBI" id="CHEBI:15378"/>
        <dbReference type="ChEBI" id="CHEBI:16004"/>
        <dbReference type="ChEBI" id="CHEBI:17158"/>
        <dbReference type="EC" id="4.2.1.130"/>
    </reaction>
</comment>
<dbReference type="EC" id="4.2.1.130" evidence="2"/>
<gene>
    <name evidence="6" type="ORF">AMORRO_LOCUS14148</name>
</gene>
<accession>A0A9N9NFF5</accession>
<dbReference type="GO" id="GO:1903189">
    <property type="term" value="P:glyoxal metabolic process"/>
    <property type="evidence" value="ECO:0007669"/>
    <property type="project" value="TreeGrafter"/>
</dbReference>
<comment type="subcellular location">
    <subcellularLocation>
        <location evidence="1">Cytoplasm</location>
    </subcellularLocation>
</comment>
<dbReference type="GO" id="GO:0005634">
    <property type="term" value="C:nucleus"/>
    <property type="evidence" value="ECO:0007669"/>
    <property type="project" value="TreeGrafter"/>
</dbReference>
<dbReference type="InterPro" id="IPR002818">
    <property type="entry name" value="DJ-1/PfpI"/>
</dbReference>
<proteinExistence type="predicted"/>
<dbReference type="GO" id="GO:0006979">
    <property type="term" value="P:response to oxidative stress"/>
    <property type="evidence" value="ECO:0007669"/>
    <property type="project" value="TreeGrafter"/>
</dbReference>
<dbReference type="EMBL" id="CAJVPV010026887">
    <property type="protein sequence ID" value="CAG8732740.1"/>
    <property type="molecule type" value="Genomic_DNA"/>
</dbReference>
<evidence type="ECO:0000256" key="3">
    <source>
        <dbReference type="ARBA" id="ARBA00022490"/>
    </source>
</evidence>
<dbReference type="PANTHER" id="PTHR48094:SF12">
    <property type="entry name" value="PARKINSON DISEASE PROTEIN 7 HOMOLOG"/>
    <property type="match status" value="1"/>
</dbReference>
<dbReference type="PANTHER" id="PTHR48094">
    <property type="entry name" value="PROTEIN/NUCLEIC ACID DEGLYCASE DJ-1-RELATED"/>
    <property type="match status" value="1"/>
</dbReference>
<dbReference type="SUPFAM" id="SSF52317">
    <property type="entry name" value="Class I glutamine amidotransferase-like"/>
    <property type="match status" value="1"/>
</dbReference>
<evidence type="ECO:0000259" key="5">
    <source>
        <dbReference type="Pfam" id="PF01965"/>
    </source>
</evidence>
<dbReference type="InterPro" id="IPR029062">
    <property type="entry name" value="Class_I_gatase-like"/>
</dbReference>
<keyword evidence="7" id="KW-1185">Reference proteome</keyword>
<protein>
    <recommendedName>
        <fullName evidence="2">D-lactate dehydratase</fullName>
        <ecNumber evidence="2">4.2.1.130</ecNumber>
    </recommendedName>
</protein>
<dbReference type="GO" id="GO:0010646">
    <property type="term" value="P:regulation of cell communication"/>
    <property type="evidence" value="ECO:0007669"/>
    <property type="project" value="UniProtKB-ARBA"/>
</dbReference>
<name>A0A9N9NFF5_9GLOM</name>
<dbReference type="Proteomes" id="UP000789342">
    <property type="component" value="Unassembled WGS sequence"/>
</dbReference>
<dbReference type="FunFam" id="3.40.50.880:FF:000022">
    <property type="entry name" value="protein deglycase DJ-1"/>
    <property type="match status" value="1"/>
</dbReference>
<evidence type="ECO:0000313" key="7">
    <source>
        <dbReference type="Proteomes" id="UP000789342"/>
    </source>
</evidence>
<dbReference type="InterPro" id="IPR050325">
    <property type="entry name" value="Prot/Nucl_acid_deglycase"/>
</dbReference>
<dbReference type="OrthoDB" id="543156at2759"/>
<sequence>MTSQEKKKVLVFVANGSEEMEAVISIDILRRAQLEVSVVGIAAENSSFVTCSRGVKIVPDFIISNAFDIEKLVFDAIVVPGGLEGAKTISSNPDVQSLLASAHKSGKIVAAICAGPLAIKTANINKGGMITSHPVAKADLENEYNYQEDRVVIDNNVITSRGPGTAFLFALTIVEQLLGKEKRDEISLPMILASSL</sequence>
<evidence type="ECO:0000256" key="4">
    <source>
        <dbReference type="ARBA" id="ARBA00048082"/>
    </source>
</evidence>
<reference evidence="6" key="1">
    <citation type="submission" date="2021-06" db="EMBL/GenBank/DDBJ databases">
        <authorList>
            <person name="Kallberg Y."/>
            <person name="Tangrot J."/>
            <person name="Rosling A."/>
        </authorList>
    </citation>
    <scope>NUCLEOTIDE SEQUENCE</scope>
    <source>
        <strain evidence="6">CL551</strain>
    </source>
</reference>
<organism evidence="6 7">
    <name type="scientific">Acaulospora morrowiae</name>
    <dbReference type="NCBI Taxonomy" id="94023"/>
    <lineage>
        <taxon>Eukaryota</taxon>
        <taxon>Fungi</taxon>
        <taxon>Fungi incertae sedis</taxon>
        <taxon>Mucoromycota</taxon>
        <taxon>Glomeromycotina</taxon>
        <taxon>Glomeromycetes</taxon>
        <taxon>Diversisporales</taxon>
        <taxon>Acaulosporaceae</taxon>
        <taxon>Acaulospora</taxon>
    </lineage>
</organism>
<dbReference type="GO" id="GO:0005739">
    <property type="term" value="C:mitochondrion"/>
    <property type="evidence" value="ECO:0007669"/>
    <property type="project" value="TreeGrafter"/>
</dbReference>
<feature type="domain" description="DJ-1/PfpI" evidence="5">
    <location>
        <begin position="7"/>
        <end position="176"/>
    </location>
</feature>
<dbReference type="CDD" id="cd03135">
    <property type="entry name" value="GATase1_DJ-1"/>
    <property type="match status" value="1"/>
</dbReference>
<dbReference type="InterPro" id="IPR006287">
    <property type="entry name" value="DJ-1"/>
</dbReference>
<dbReference type="Gene3D" id="3.40.50.880">
    <property type="match status" value="1"/>
</dbReference>
<comment type="caution">
    <text evidence="6">The sequence shown here is derived from an EMBL/GenBank/DDBJ whole genome shotgun (WGS) entry which is preliminary data.</text>
</comment>
<dbReference type="NCBIfam" id="TIGR01383">
    <property type="entry name" value="not_thiJ"/>
    <property type="match status" value="1"/>
</dbReference>
<dbReference type="GO" id="GO:0019172">
    <property type="term" value="F:glyoxalase III activity"/>
    <property type="evidence" value="ECO:0007669"/>
    <property type="project" value="UniProtKB-EC"/>
</dbReference>
<dbReference type="Pfam" id="PF01965">
    <property type="entry name" value="DJ-1_PfpI"/>
    <property type="match status" value="1"/>
</dbReference>
<evidence type="ECO:0000313" key="6">
    <source>
        <dbReference type="EMBL" id="CAG8732740.1"/>
    </source>
</evidence>
<evidence type="ECO:0000256" key="1">
    <source>
        <dbReference type="ARBA" id="ARBA00004496"/>
    </source>
</evidence>
<keyword evidence="3" id="KW-0963">Cytoplasm</keyword>
<evidence type="ECO:0000256" key="2">
    <source>
        <dbReference type="ARBA" id="ARBA00013134"/>
    </source>
</evidence>